<evidence type="ECO:0000313" key="1">
    <source>
        <dbReference type="EMBL" id="PBK68361.1"/>
    </source>
</evidence>
<dbReference type="EMBL" id="KZ293433">
    <property type="protein sequence ID" value="PBK68361.1"/>
    <property type="molecule type" value="Genomic_DNA"/>
</dbReference>
<organism evidence="1 2">
    <name type="scientific">Armillaria solidipes</name>
    <dbReference type="NCBI Taxonomy" id="1076256"/>
    <lineage>
        <taxon>Eukaryota</taxon>
        <taxon>Fungi</taxon>
        <taxon>Dikarya</taxon>
        <taxon>Basidiomycota</taxon>
        <taxon>Agaricomycotina</taxon>
        <taxon>Agaricomycetes</taxon>
        <taxon>Agaricomycetidae</taxon>
        <taxon>Agaricales</taxon>
        <taxon>Marasmiineae</taxon>
        <taxon>Physalacriaceae</taxon>
        <taxon>Armillaria</taxon>
    </lineage>
</organism>
<protein>
    <submittedName>
        <fullName evidence="1">Uncharacterized protein</fullName>
    </submittedName>
</protein>
<gene>
    <name evidence="1" type="ORF">ARMSODRAFT_1019920</name>
</gene>
<reference evidence="2" key="1">
    <citation type="journal article" date="2017" name="Nat. Ecol. Evol.">
        <title>Genome expansion and lineage-specific genetic innovations in the forest pathogenic fungi Armillaria.</title>
        <authorList>
            <person name="Sipos G."/>
            <person name="Prasanna A.N."/>
            <person name="Walter M.C."/>
            <person name="O'Connor E."/>
            <person name="Balint B."/>
            <person name="Krizsan K."/>
            <person name="Kiss B."/>
            <person name="Hess J."/>
            <person name="Varga T."/>
            <person name="Slot J."/>
            <person name="Riley R."/>
            <person name="Boka B."/>
            <person name="Rigling D."/>
            <person name="Barry K."/>
            <person name="Lee J."/>
            <person name="Mihaltcheva S."/>
            <person name="LaButti K."/>
            <person name="Lipzen A."/>
            <person name="Waldron R."/>
            <person name="Moloney N.M."/>
            <person name="Sperisen C."/>
            <person name="Kredics L."/>
            <person name="Vagvoelgyi C."/>
            <person name="Patrignani A."/>
            <person name="Fitzpatrick D."/>
            <person name="Nagy I."/>
            <person name="Doyle S."/>
            <person name="Anderson J.B."/>
            <person name="Grigoriev I.V."/>
            <person name="Gueldener U."/>
            <person name="Muensterkoetter M."/>
            <person name="Nagy L.G."/>
        </authorList>
    </citation>
    <scope>NUCLEOTIDE SEQUENCE [LARGE SCALE GENOMIC DNA]</scope>
    <source>
        <strain evidence="2">28-4</strain>
    </source>
</reference>
<dbReference type="Proteomes" id="UP000218334">
    <property type="component" value="Unassembled WGS sequence"/>
</dbReference>
<name>A0A2H3BBW0_9AGAR</name>
<proteinExistence type="predicted"/>
<keyword evidence="2" id="KW-1185">Reference proteome</keyword>
<dbReference type="AlphaFoldDB" id="A0A2H3BBW0"/>
<sequence length="98" mass="11212">MKMAIELEGHAWFSWETLRFAVVIRCLEAVEKLDVDIVFQQFPRRSRWLAVSFDASSLLTLAQQEIALRRQLISSSSLASSIPWISIAETSKEDLTIE</sequence>
<accession>A0A2H3BBW0</accession>
<evidence type="ECO:0000313" key="2">
    <source>
        <dbReference type="Proteomes" id="UP000218334"/>
    </source>
</evidence>